<evidence type="ECO:0000256" key="4">
    <source>
        <dbReference type="ARBA" id="ARBA00023136"/>
    </source>
</evidence>
<keyword evidence="3" id="KW-0732">Signal</keyword>
<evidence type="ECO:0000256" key="3">
    <source>
        <dbReference type="ARBA" id="ARBA00022729"/>
    </source>
</evidence>
<dbReference type="Pfam" id="PF07980">
    <property type="entry name" value="SusD_RagB"/>
    <property type="match status" value="1"/>
</dbReference>
<dbReference type="InterPro" id="IPR012944">
    <property type="entry name" value="SusD_RagB_dom"/>
</dbReference>
<keyword evidence="9" id="KW-1185">Reference proteome</keyword>
<feature type="domain" description="SusD-like N-terminal" evidence="7">
    <location>
        <begin position="29"/>
        <end position="236"/>
    </location>
</feature>
<dbReference type="Gene3D" id="1.25.40.390">
    <property type="match status" value="1"/>
</dbReference>
<evidence type="ECO:0000259" key="6">
    <source>
        <dbReference type="Pfam" id="PF07980"/>
    </source>
</evidence>
<proteinExistence type="inferred from homology"/>
<feature type="domain" description="RagB/SusD" evidence="6">
    <location>
        <begin position="359"/>
        <end position="660"/>
    </location>
</feature>
<dbReference type="SUPFAM" id="SSF48452">
    <property type="entry name" value="TPR-like"/>
    <property type="match status" value="1"/>
</dbReference>
<dbReference type="Proteomes" id="UP001596023">
    <property type="component" value="Unassembled WGS sequence"/>
</dbReference>
<dbReference type="PROSITE" id="PS51257">
    <property type="entry name" value="PROKAR_LIPOPROTEIN"/>
    <property type="match status" value="1"/>
</dbReference>
<reference evidence="9" key="1">
    <citation type="journal article" date="2019" name="Int. J. Syst. Evol. Microbiol.">
        <title>The Global Catalogue of Microorganisms (GCM) 10K type strain sequencing project: providing services to taxonomists for standard genome sequencing and annotation.</title>
        <authorList>
            <consortium name="The Broad Institute Genomics Platform"/>
            <consortium name="The Broad Institute Genome Sequencing Center for Infectious Disease"/>
            <person name="Wu L."/>
            <person name="Ma J."/>
        </authorList>
    </citation>
    <scope>NUCLEOTIDE SEQUENCE [LARGE SCALE GENOMIC DNA]</scope>
    <source>
        <strain evidence="9">CCUG 66188</strain>
    </source>
</reference>
<protein>
    <submittedName>
        <fullName evidence="8">RagB/SusD family nutrient uptake outer membrane protein</fullName>
    </submittedName>
</protein>
<dbReference type="Pfam" id="PF14322">
    <property type="entry name" value="SusD-like_3"/>
    <property type="match status" value="1"/>
</dbReference>
<organism evidence="8 9">
    <name type="scientific">Dysgonomonas termitidis</name>
    <dbReference type="NCBI Taxonomy" id="1516126"/>
    <lineage>
        <taxon>Bacteria</taxon>
        <taxon>Pseudomonadati</taxon>
        <taxon>Bacteroidota</taxon>
        <taxon>Bacteroidia</taxon>
        <taxon>Bacteroidales</taxon>
        <taxon>Dysgonomonadaceae</taxon>
        <taxon>Dysgonomonas</taxon>
    </lineage>
</organism>
<gene>
    <name evidence="8" type="ORF">ACFO6W_00570</name>
</gene>
<dbReference type="InterPro" id="IPR033985">
    <property type="entry name" value="SusD-like_N"/>
</dbReference>
<comment type="subcellular location">
    <subcellularLocation>
        <location evidence="1">Cell outer membrane</location>
    </subcellularLocation>
</comment>
<dbReference type="EMBL" id="JBHSGN010000004">
    <property type="protein sequence ID" value="MFC4672177.1"/>
    <property type="molecule type" value="Genomic_DNA"/>
</dbReference>
<comment type="similarity">
    <text evidence="2">Belongs to the SusD family.</text>
</comment>
<evidence type="ECO:0000256" key="2">
    <source>
        <dbReference type="ARBA" id="ARBA00006275"/>
    </source>
</evidence>
<keyword evidence="4" id="KW-0472">Membrane</keyword>
<name>A0ABV9KPR5_9BACT</name>
<evidence type="ECO:0000313" key="9">
    <source>
        <dbReference type="Proteomes" id="UP001596023"/>
    </source>
</evidence>
<evidence type="ECO:0000313" key="8">
    <source>
        <dbReference type="EMBL" id="MFC4672177.1"/>
    </source>
</evidence>
<comment type="caution">
    <text evidence="8">The sequence shown here is derived from an EMBL/GenBank/DDBJ whole genome shotgun (WGS) entry which is preliminary data.</text>
</comment>
<evidence type="ECO:0000259" key="7">
    <source>
        <dbReference type="Pfam" id="PF14322"/>
    </source>
</evidence>
<evidence type="ECO:0000256" key="1">
    <source>
        <dbReference type="ARBA" id="ARBA00004442"/>
    </source>
</evidence>
<keyword evidence="5" id="KW-0998">Cell outer membrane</keyword>
<evidence type="ECO:0000256" key="5">
    <source>
        <dbReference type="ARBA" id="ARBA00023237"/>
    </source>
</evidence>
<dbReference type="InterPro" id="IPR011990">
    <property type="entry name" value="TPR-like_helical_dom_sf"/>
</dbReference>
<accession>A0ABV9KPR5</accession>
<dbReference type="RefSeq" id="WP_379993358.1">
    <property type="nucleotide sequence ID" value="NZ_JBHSGN010000004.1"/>
</dbReference>
<sequence>MKKIKYNIYKAILAFVVFILSWGFISCDDYLDVDSYFNNMTQLDSIFQRQDLVDQYIRGAASYLPNEGNLWTSSPNPFQGASDENFTSWNDDRHAGIKYLLDEITPFNSYFNNWPRYYSGIRKANIVLERINEVPDISDIDRRDYIGRCYFLRAYYYYLLLLQYGPVPIVPDQAFPVDSDVEAMSLERATYDQCVDYICKNMESAYEYLPEKREASADINIPSKGAALATMSRVLLYAASPWYNGNKFYADWTRTDGNHFINQTEDNSKWGKAAVAAKRIMNMNIYKLYTTPKEADTPSLPANVSAADFPNGAGNIDPFRSYSYIFNGEVPRLLNDEFIYSCVPSRTGDSPMWIAAPTFLGGGNGLNLTQDVIDAYYMKDGSDISESTVEYPYPSSATAYEAIGTGYAFSGYQLMGNTAKMYDNREVRFYASVGFCHTLWPGTSYTGSDSSLKNSEVTYYADGNAQPSQNYPDDYNRTGYTCKKYIHSEDNLKATVREKAFPIFRYAEILLNYAEALNELNQPYTDDASGITVSRDVSEIRSAFNQIRYRAGLPGISIADASSQSEMRDLIKRERRLEFMCEGRRYHDLRRWGQDAMDAYNRPIRGMNVKAKRSDRKAFYTVTTLSDKLTRRSFAYKNYFCPIPKSVLNKNSKLTQNPEW</sequence>